<evidence type="ECO:0000313" key="1">
    <source>
        <dbReference type="EMBL" id="RHD90128.1"/>
    </source>
</evidence>
<dbReference type="EMBL" id="QSJP01000003">
    <property type="protein sequence ID" value="RHD90128.1"/>
    <property type="molecule type" value="Genomic_DNA"/>
</dbReference>
<accession>A0A414HRX7</accession>
<protein>
    <submittedName>
        <fullName evidence="1">Uncharacterized protein</fullName>
    </submittedName>
</protein>
<dbReference type="AlphaFoldDB" id="A0A414HRX7"/>
<dbReference type="NCBIfam" id="TIGR01443">
    <property type="entry name" value="intein_Cterm"/>
    <property type="match status" value="1"/>
</dbReference>
<reference evidence="1 2" key="1">
    <citation type="submission" date="2018-08" db="EMBL/GenBank/DDBJ databases">
        <title>A genome reference for cultivated species of the human gut microbiota.</title>
        <authorList>
            <person name="Zou Y."/>
            <person name="Xue W."/>
            <person name="Luo G."/>
        </authorList>
    </citation>
    <scope>NUCLEOTIDE SEQUENCE [LARGE SCALE GENOMIC DNA]</scope>
    <source>
        <strain evidence="1 2">AM30-26</strain>
    </source>
</reference>
<name>A0A414HRX7_BACT4</name>
<dbReference type="Proteomes" id="UP000284785">
    <property type="component" value="Unassembled WGS sequence"/>
</dbReference>
<proteinExistence type="predicted"/>
<comment type="caution">
    <text evidence="1">The sequence shown here is derived from an EMBL/GenBank/DDBJ whole genome shotgun (WGS) entry which is preliminary data.</text>
</comment>
<sequence length="46" mass="5285">MRPDSVYDLSVLSLEKYSSSLHNSLFSTNILINNDRRSILVQNTDK</sequence>
<dbReference type="InterPro" id="IPR030934">
    <property type="entry name" value="Intein_C"/>
</dbReference>
<gene>
    <name evidence="1" type="ORF">DW780_03780</name>
</gene>
<evidence type="ECO:0000313" key="2">
    <source>
        <dbReference type="Proteomes" id="UP000284785"/>
    </source>
</evidence>
<organism evidence="1 2">
    <name type="scientific">Bacteroides thetaiotaomicron</name>
    <dbReference type="NCBI Taxonomy" id="818"/>
    <lineage>
        <taxon>Bacteria</taxon>
        <taxon>Pseudomonadati</taxon>
        <taxon>Bacteroidota</taxon>
        <taxon>Bacteroidia</taxon>
        <taxon>Bacteroidales</taxon>
        <taxon>Bacteroidaceae</taxon>
        <taxon>Bacteroides</taxon>
    </lineage>
</organism>